<dbReference type="Pfam" id="PF06742">
    <property type="entry name" value="DUF1214"/>
    <property type="match status" value="1"/>
</dbReference>
<dbReference type="PANTHER" id="PTHR36509">
    <property type="entry name" value="BLL3101 PROTEIN"/>
    <property type="match status" value="1"/>
</dbReference>
<protein>
    <submittedName>
        <fullName evidence="2">DUF1214 domain-containing protein</fullName>
    </submittedName>
</protein>
<feature type="non-terminal residue" evidence="2">
    <location>
        <position position="1"/>
    </location>
</feature>
<dbReference type="InterPro" id="IPR037049">
    <property type="entry name" value="DUF1214_C_sf"/>
</dbReference>
<evidence type="ECO:0000313" key="2">
    <source>
        <dbReference type="EMBL" id="MCO6044128.1"/>
    </source>
</evidence>
<gene>
    <name evidence="2" type="ORF">NG895_09430</name>
</gene>
<dbReference type="RefSeq" id="WP_252852234.1">
    <property type="nucleotide sequence ID" value="NZ_JAMXLR010000034.1"/>
</dbReference>
<dbReference type="SUPFAM" id="SSF160935">
    <property type="entry name" value="VPA0735-like"/>
    <property type="match status" value="1"/>
</dbReference>
<organism evidence="2 3">
    <name type="scientific">Aeoliella straminimaris</name>
    <dbReference type="NCBI Taxonomy" id="2954799"/>
    <lineage>
        <taxon>Bacteria</taxon>
        <taxon>Pseudomonadati</taxon>
        <taxon>Planctomycetota</taxon>
        <taxon>Planctomycetia</taxon>
        <taxon>Pirellulales</taxon>
        <taxon>Lacipirellulaceae</taxon>
        <taxon>Aeoliella</taxon>
    </lineage>
</organism>
<dbReference type="AlphaFoldDB" id="A0A9X2JH08"/>
<dbReference type="PANTHER" id="PTHR36509:SF3">
    <property type="entry name" value="SIGNAL PEPTIDE PROTEIN"/>
    <property type="match status" value="1"/>
</dbReference>
<dbReference type="InterPro" id="IPR010621">
    <property type="entry name" value="DUF1214"/>
</dbReference>
<evidence type="ECO:0000313" key="3">
    <source>
        <dbReference type="Proteomes" id="UP001155241"/>
    </source>
</evidence>
<proteinExistence type="predicted"/>
<dbReference type="EMBL" id="JAMXLR010000034">
    <property type="protein sequence ID" value="MCO6044128.1"/>
    <property type="molecule type" value="Genomic_DNA"/>
</dbReference>
<dbReference type="Proteomes" id="UP001155241">
    <property type="component" value="Unassembled WGS sequence"/>
</dbReference>
<feature type="domain" description="DUF1214" evidence="1">
    <location>
        <begin position="32"/>
        <end position="135"/>
    </location>
</feature>
<evidence type="ECO:0000259" key="1">
    <source>
        <dbReference type="Pfam" id="PF06742"/>
    </source>
</evidence>
<comment type="caution">
    <text evidence="2">The sequence shown here is derived from an EMBL/GenBank/DDBJ whole genome shotgun (WGS) entry which is preliminary data.</text>
</comment>
<accession>A0A9X2JH08</accession>
<keyword evidence="3" id="KW-1185">Reference proteome</keyword>
<reference evidence="2" key="1">
    <citation type="submission" date="2022-06" db="EMBL/GenBank/DDBJ databases">
        <title>Aeoliella straminimaris, a novel planctomycete from sediments.</title>
        <authorList>
            <person name="Vitorino I.R."/>
            <person name="Lage O.M."/>
        </authorList>
    </citation>
    <scope>NUCLEOTIDE SEQUENCE</scope>
    <source>
        <strain evidence="2">ICT_H6.2</strain>
    </source>
</reference>
<sequence length="151" mass="16843">NVDAATLFYYNAIGVTPAMAVTRPGVGSDYGLLSIDSEKRALDGSKTYRLTLPPNVPVKDFWAVTIDDTQTRSQLQTNQQFPTVGSQTEGMQKNADGSYDIYFAPEPPEGKEGNWLQTIPGKSWLIILRMYGPEQAWIDKTWRPGEIELLD</sequence>
<name>A0A9X2JH08_9BACT</name>
<dbReference type="Gene3D" id="2.60.120.600">
    <property type="entry name" value="Domain of unknown function DUF1214, C-terminal domain"/>
    <property type="match status" value="1"/>
</dbReference>